<dbReference type="SUPFAM" id="SSF46785">
    <property type="entry name" value="Winged helix' DNA-binding domain"/>
    <property type="match status" value="1"/>
</dbReference>
<keyword evidence="4" id="KW-0804">Transcription</keyword>
<dbReference type="EMBL" id="JBBVUL010000017">
    <property type="protein sequence ID" value="MEL0565797.1"/>
    <property type="molecule type" value="Genomic_DNA"/>
</dbReference>
<dbReference type="Gene3D" id="3.40.1410.10">
    <property type="entry name" value="Chorismate lyase-like"/>
    <property type="match status" value="1"/>
</dbReference>
<keyword evidence="3" id="KW-0238">DNA-binding</keyword>
<keyword evidence="9" id="KW-1185">Reference proteome</keyword>
<dbReference type="InterPro" id="IPR036390">
    <property type="entry name" value="WH_DNA-bd_sf"/>
</dbReference>
<keyword evidence="2" id="KW-0805">Transcription regulation</keyword>
<dbReference type="Proteomes" id="UP000327236">
    <property type="component" value="Unassembled WGS sequence"/>
</dbReference>
<dbReference type="SUPFAM" id="SSF64288">
    <property type="entry name" value="Chorismate lyase-like"/>
    <property type="match status" value="1"/>
</dbReference>
<dbReference type="Gene3D" id="1.10.10.10">
    <property type="entry name" value="Winged helix-like DNA-binding domain superfamily/Winged helix DNA-binding domain"/>
    <property type="match status" value="1"/>
</dbReference>
<protein>
    <submittedName>
        <fullName evidence="6">GntR family transcriptional regulator</fullName>
    </submittedName>
</protein>
<dbReference type="GeneID" id="31743125"/>
<dbReference type="GO" id="GO:0045892">
    <property type="term" value="P:negative regulation of DNA-templated transcription"/>
    <property type="evidence" value="ECO:0007669"/>
    <property type="project" value="TreeGrafter"/>
</dbReference>
<evidence type="ECO:0000256" key="3">
    <source>
        <dbReference type="ARBA" id="ARBA00023125"/>
    </source>
</evidence>
<dbReference type="OrthoDB" id="9815017at2"/>
<dbReference type="Pfam" id="PF07702">
    <property type="entry name" value="UTRA"/>
    <property type="match status" value="1"/>
</dbReference>
<organism evidence="6 8">
    <name type="scientific">Lactobacillus jensenii</name>
    <dbReference type="NCBI Taxonomy" id="109790"/>
    <lineage>
        <taxon>Bacteria</taxon>
        <taxon>Bacillati</taxon>
        <taxon>Bacillota</taxon>
        <taxon>Bacilli</taxon>
        <taxon>Lactobacillales</taxon>
        <taxon>Lactobacillaceae</taxon>
        <taxon>Lactobacillus</taxon>
    </lineage>
</organism>
<accession>A0A5N1IBL7</accession>
<dbReference type="GO" id="GO:0003700">
    <property type="term" value="F:DNA-binding transcription factor activity"/>
    <property type="evidence" value="ECO:0007669"/>
    <property type="project" value="InterPro"/>
</dbReference>
<evidence type="ECO:0000313" key="8">
    <source>
        <dbReference type="Proteomes" id="UP000327236"/>
    </source>
</evidence>
<dbReference type="GO" id="GO:0003677">
    <property type="term" value="F:DNA binding"/>
    <property type="evidence" value="ECO:0007669"/>
    <property type="project" value="UniProtKB-KW"/>
</dbReference>
<evidence type="ECO:0000313" key="7">
    <source>
        <dbReference type="EMBL" id="MEL0565797.1"/>
    </source>
</evidence>
<evidence type="ECO:0000256" key="4">
    <source>
        <dbReference type="ARBA" id="ARBA00023163"/>
    </source>
</evidence>
<reference evidence="7 9" key="2">
    <citation type="submission" date="2024-04" db="EMBL/GenBank/DDBJ databases">
        <title>Three lactobacilli isolated from voided urine samples from females with type 2 diabetes.</title>
        <authorList>
            <person name="Kula A."/>
            <person name="Stegman N."/>
            <person name="Putonti C."/>
        </authorList>
    </citation>
    <scope>NUCLEOTIDE SEQUENCE [LARGE SCALE GENOMIC DNA]</scope>
    <source>
        <strain evidence="7 9">1855</strain>
    </source>
</reference>
<dbReference type="InterPro" id="IPR036388">
    <property type="entry name" value="WH-like_DNA-bd_sf"/>
</dbReference>
<dbReference type="SMART" id="SM00866">
    <property type="entry name" value="UTRA"/>
    <property type="match status" value="1"/>
</dbReference>
<evidence type="ECO:0000259" key="5">
    <source>
        <dbReference type="SMART" id="SM00866"/>
    </source>
</evidence>
<sequence length="235" mass="27180">MKKYEQIATEIERKIISGEYKDFLPKQIELAKEYDTSRVTISRAFNLLKDREIIDPIKGHWTKIKSKNISKLLIDSDANKTNGFTNHSLGGGIVTSHIIAFDQRMPTDEECQVLRLAKDDLVYDIIRQRLLNGIPAKLEYTIMPVKVIPGITDDILHKSIYGYIKEHLHLNFGKANRIITAEKPDAYDIKYLDCSKDDPVLCVRQIKFLDDNTPFEYSETRNKYNYGSLMIYDSK</sequence>
<dbReference type="AlphaFoldDB" id="A0A5N1IBL7"/>
<dbReference type="RefSeq" id="WP_006584641.1">
    <property type="nucleotide sequence ID" value="NZ_CATOUV010000001.1"/>
</dbReference>
<evidence type="ECO:0000256" key="2">
    <source>
        <dbReference type="ARBA" id="ARBA00023015"/>
    </source>
</evidence>
<dbReference type="Proteomes" id="UP001385848">
    <property type="component" value="Unassembled WGS sequence"/>
</dbReference>
<dbReference type="InterPro" id="IPR000524">
    <property type="entry name" value="Tscrpt_reg_HTH_GntR"/>
</dbReference>
<proteinExistence type="predicted"/>
<dbReference type="PANTHER" id="PTHR44846:SF5">
    <property type="entry name" value="HTH-TYPE TRANSCRIPTIONAL REGULATOR GMUR"/>
    <property type="match status" value="1"/>
</dbReference>
<reference evidence="6 8" key="1">
    <citation type="submission" date="2019-09" db="EMBL/GenBank/DDBJ databases">
        <title>Draft genome sequence assemblies of isolates from the urinary tract.</title>
        <authorList>
            <person name="Mores C.R."/>
            <person name="Putonti C."/>
            <person name="Wolfe A.J."/>
        </authorList>
    </citation>
    <scope>NUCLEOTIDE SEQUENCE [LARGE SCALE GENOMIC DNA]</scope>
    <source>
        <strain evidence="6 8">UMB246</strain>
    </source>
</reference>
<dbReference type="EMBL" id="VYWW01000019">
    <property type="protein sequence ID" value="KAA9322446.1"/>
    <property type="molecule type" value="Genomic_DNA"/>
</dbReference>
<gene>
    <name evidence="7" type="ORF">AAC431_07720</name>
    <name evidence="6" type="ORF">F6H94_05205</name>
</gene>
<dbReference type="PANTHER" id="PTHR44846">
    <property type="entry name" value="MANNOSYL-D-GLYCERATE TRANSPORT/METABOLISM SYSTEM REPRESSOR MNGR-RELATED"/>
    <property type="match status" value="1"/>
</dbReference>
<keyword evidence="1" id="KW-0678">Repressor</keyword>
<dbReference type="InterPro" id="IPR028978">
    <property type="entry name" value="Chorismate_lyase_/UTRA_dom_sf"/>
</dbReference>
<dbReference type="KEGG" id="lje:BUE77_05285"/>
<evidence type="ECO:0000313" key="9">
    <source>
        <dbReference type="Proteomes" id="UP001385848"/>
    </source>
</evidence>
<feature type="domain" description="UbiC transcription regulator-associated" evidence="5">
    <location>
        <begin position="89"/>
        <end position="228"/>
    </location>
</feature>
<evidence type="ECO:0000313" key="6">
    <source>
        <dbReference type="EMBL" id="KAA9322446.1"/>
    </source>
</evidence>
<name>A0A5N1IBL7_LACJE</name>
<dbReference type="Pfam" id="PF00392">
    <property type="entry name" value="GntR"/>
    <property type="match status" value="1"/>
</dbReference>
<dbReference type="CDD" id="cd07377">
    <property type="entry name" value="WHTH_GntR"/>
    <property type="match status" value="1"/>
</dbReference>
<dbReference type="InterPro" id="IPR050679">
    <property type="entry name" value="Bact_HTH_transcr_reg"/>
</dbReference>
<comment type="caution">
    <text evidence="6">The sequence shown here is derived from an EMBL/GenBank/DDBJ whole genome shotgun (WGS) entry which is preliminary data.</text>
</comment>
<dbReference type="FunFam" id="3.40.1410.10:FF:000008">
    <property type="entry name" value="Transcriptional regulator, GntR family"/>
    <property type="match status" value="1"/>
</dbReference>
<dbReference type="InterPro" id="IPR011663">
    <property type="entry name" value="UTRA"/>
</dbReference>
<evidence type="ECO:0000256" key="1">
    <source>
        <dbReference type="ARBA" id="ARBA00022491"/>
    </source>
</evidence>